<proteinExistence type="predicted"/>
<feature type="compositionally biased region" description="Basic and acidic residues" evidence="1">
    <location>
        <begin position="79"/>
        <end position="93"/>
    </location>
</feature>
<reference evidence="2 3" key="1">
    <citation type="submission" date="2023-07" db="EMBL/GenBank/DDBJ databases">
        <title>Sorghum-associated microbial communities from plants grown in Nebraska, USA.</title>
        <authorList>
            <person name="Schachtman D."/>
        </authorList>
    </citation>
    <scope>NUCLEOTIDE SEQUENCE [LARGE SCALE GENOMIC DNA]</scope>
    <source>
        <strain evidence="2 3">4249</strain>
    </source>
</reference>
<accession>A0ABU1WMU3</accession>
<dbReference type="RefSeq" id="WP_310316429.1">
    <property type="nucleotide sequence ID" value="NZ_JAVDWU010000005.1"/>
</dbReference>
<name>A0ABU1WMU3_9BURK</name>
<feature type="region of interest" description="Disordered" evidence="1">
    <location>
        <begin position="1"/>
        <end position="153"/>
    </location>
</feature>
<gene>
    <name evidence="2" type="ORF">J2W49_002582</name>
</gene>
<evidence type="ECO:0000313" key="3">
    <source>
        <dbReference type="Proteomes" id="UP001265700"/>
    </source>
</evidence>
<feature type="compositionally biased region" description="Acidic residues" evidence="1">
    <location>
        <begin position="106"/>
        <end position="153"/>
    </location>
</feature>
<evidence type="ECO:0000256" key="1">
    <source>
        <dbReference type="SAM" id="MobiDB-lite"/>
    </source>
</evidence>
<feature type="compositionally biased region" description="Low complexity" evidence="1">
    <location>
        <begin position="25"/>
        <end position="46"/>
    </location>
</feature>
<dbReference type="Proteomes" id="UP001265700">
    <property type="component" value="Unassembled WGS sequence"/>
</dbReference>
<evidence type="ECO:0000313" key="2">
    <source>
        <dbReference type="EMBL" id="MDR7150619.1"/>
    </source>
</evidence>
<keyword evidence="3" id="KW-1185">Reference proteome</keyword>
<organism evidence="2 3">
    <name type="scientific">Hydrogenophaga palleronii</name>
    <dbReference type="NCBI Taxonomy" id="65655"/>
    <lineage>
        <taxon>Bacteria</taxon>
        <taxon>Pseudomonadati</taxon>
        <taxon>Pseudomonadota</taxon>
        <taxon>Betaproteobacteria</taxon>
        <taxon>Burkholderiales</taxon>
        <taxon>Comamonadaceae</taxon>
        <taxon>Hydrogenophaga</taxon>
    </lineage>
</organism>
<protein>
    <submittedName>
        <fullName evidence="2">Uncharacterized protein</fullName>
    </submittedName>
</protein>
<comment type="caution">
    <text evidence="2">The sequence shown here is derived from an EMBL/GenBank/DDBJ whole genome shotgun (WGS) entry which is preliminary data.</text>
</comment>
<sequence>MPRSSIQGASRASEEPAGRDTASLGPGDSSDSGSDMMGISDSTGGDPALPTDVALRDEQPPLGPSPETLDSADDAAGTGERRSAGADGGKPDGWDIGVDQVINPEVMEEADEDADVAFIEDTDTSDALFEDEGEGEGEGEDAEEDDDDAATGP</sequence>
<feature type="compositionally biased region" description="Polar residues" evidence="1">
    <location>
        <begin position="1"/>
        <end position="10"/>
    </location>
</feature>
<dbReference type="EMBL" id="JAVDWU010000005">
    <property type="protein sequence ID" value="MDR7150619.1"/>
    <property type="molecule type" value="Genomic_DNA"/>
</dbReference>